<evidence type="ECO:0000256" key="1">
    <source>
        <dbReference type="SAM" id="SignalP"/>
    </source>
</evidence>
<evidence type="ECO:0000313" key="2">
    <source>
        <dbReference type="EMBL" id="MCH6164568.1"/>
    </source>
</evidence>
<feature type="chain" id="PRO_5046820850" description="WD40 repeat protein" evidence="1">
    <location>
        <begin position="28"/>
        <end position="321"/>
    </location>
</feature>
<organism evidence="2 3">
    <name type="scientific">Pseudonocardia alaniniphila</name>
    <dbReference type="NCBI Taxonomy" id="75291"/>
    <lineage>
        <taxon>Bacteria</taxon>
        <taxon>Bacillati</taxon>
        <taxon>Actinomycetota</taxon>
        <taxon>Actinomycetes</taxon>
        <taxon>Pseudonocardiales</taxon>
        <taxon>Pseudonocardiaceae</taxon>
        <taxon>Pseudonocardia</taxon>
    </lineage>
</organism>
<dbReference type="EMBL" id="JAKXMK010000002">
    <property type="protein sequence ID" value="MCH6164568.1"/>
    <property type="molecule type" value="Genomic_DNA"/>
</dbReference>
<dbReference type="Proteomes" id="UP001299970">
    <property type="component" value="Unassembled WGS sequence"/>
</dbReference>
<keyword evidence="3" id="KW-1185">Reference proteome</keyword>
<sequence>MKSRNTVIGAGAAIAVAGALVWNTALATAQAPVPPPAANAPAAPSVAVPPTSTATVNKTFNAFHANQGVAVDAKYFYAVDNRIITKYDRNSGMPVLQFVSPEGGPIIHMDSGTVVGHRLYVATSDYDNAPEESSIEIFDTRTMKHVGTHSFGRFIGSLTWLDRHDGRWWAGFANYDEVPDGQTQPYGDTDNTEIVTMNDDFQVQQAWGVPREIVDRFRPMSNSGGSWGPDNRLWIIGHDLDEAYVMEMPDAGSDLTWIATVHLPGVEGQAIAWDRTSSRKPTLWAIKRSTSQVFAFTVDYASIKEPAPTAYRINGPGHFMQ</sequence>
<proteinExistence type="predicted"/>
<geneLocation type="plasmid" evidence="2">
    <name>unnamed</name>
</geneLocation>
<comment type="caution">
    <text evidence="2">The sequence shown here is derived from an EMBL/GenBank/DDBJ whole genome shotgun (WGS) entry which is preliminary data.</text>
</comment>
<reference evidence="2 3" key="1">
    <citation type="submission" date="2022-03" db="EMBL/GenBank/DDBJ databases">
        <title>Pseudonocardia alaer sp. nov., a novel actinomycete isolated from reed forest soil.</title>
        <authorList>
            <person name="Wang L."/>
        </authorList>
    </citation>
    <scope>NUCLEOTIDE SEQUENCE [LARGE SCALE GENOMIC DNA]</scope>
    <source>
        <strain evidence="2 3">Y-16303</strain>
        <plasmid evidence="2">unnamed</plasmid>
    </source>
</reference>
<name>A0ABS9T7Q9_9PSEU</name>
<evidence type="ECO:0000313" key="3">
    <source>
        <dbReference type="Proteomes" id="UP001299970"/>
    </source>
</evidence>
<gene>
    <name evidence="2" type="ORF">MMF94_02635</name>
</gene>
<dbReference type="InterPro" id="IPR011041">
    <property type="entry name" value="Quinoprot_gluc/sorb_DH_b-prop"/>
</dbReference>
<dbReference type="RefSeq" id="WP_241034418.1">
    <property type="nucleotide sequence ID" value="NZ_BAAAJF010000034.1"/>
</dbReference>
<evidence type="ECO:0008006" key="4">
    <source>
        <dbReference type="Google" id="ProtNLM"/>
    </source>
</evidence>
<feature type="signal peptide" evidence="1">
    <location>
        <begin position="1"/>
        <end position="27"/>
    </location>
</feature>
<protein>
    <recommendedName>
        <fullName evidence="4">WD40 repeat protein</fullName>
    </recommendedName>
</protein>
<keyword evidence="2" id="KW-0614">Plasmid</keyword>
<dbReference type="SUPFAM" id="SSF50952">
    <property type="entry name" value="Soluble quinoprotein glucose dehydrogenase"/>
    <property type="match status" value="1"/>
</dbReference>
<keyword evidence="1" id="KW-0732">Signal</keyword>
<accession>A0ABS9T7Q9</accession>